<dbReference type="RefSeq" id="YP_009912209.1">
    <property type="nucleotide sequence ID" value="NC_050042.1"/>
</dbReference>
<keyword evidence="1" id="KW-0472">Membrane</keyword>
<keyword evidence="1" id="KW-0812">Transmembrane</keyword>
<sequence length="414" mass="48163">MNTTNRRELETSIFLGNERLSDLQLIKYEEKVDESNIKEILSSFESTSYVESFPLFIDETGKVIDFNKPIGLFNGVKLISQFLEKRFGEDKNFISEVKISELLELFKDNKNVTVLELYNHVGRLYNKDKNSFVKDLIDDSDKISMSDNTVNLNSFKSLGLYWDITLNEIAEGLLNLNWNIVLDYKKLTLNAAPFTINLISYSLLLKKYMKYVHNRPYSMIPNSISLEMQKSIRRRNLFIFSLFGGPLALYALSTSLIIIKNTIDINLFVGSENNIINKKESSSFFLLLLSKINNKIPTRVKVLFNFILFSIVVLKLLGYSLIDVFIDLSLLKNIVYISFLLTMSYQLLNLYIIHKFSTRKVNISEVWPDFFINWLKEFEVMASTKESIKEFKKICYIEISIYIGLMVIFIIIFN</sequence>
<accession>A0A7D5KG97</accession>
<gene>
    <name evidence="2" type="primary">orf414</name>
</gene>
<keyword evidence="1" id="KW-1133">Transmembrane helix</keyword>
<organism evidence="2">
    <name type="scientific">Phallus echinovolvatus</name>
    <dbReference type="NCBI Taxonomy" id="2201239"/>
    <lineage>
        <taxon>Eukaryota</taxon>
        <taxon>Fungi</taxon>
        <taxon>Dikarya</taxon>
        <taxon>Basidiomycota</taxon>
        <taxon>Agaricomycotina</taxon>
        <taxon>Agaricomycetes</taxon>
        <taxon>Phallomycetidae</taxon>
        <taxon>Phallales</taxon>
        <taxon>Phallaceae</taxon>
        <taxon>Phallus</taxon>
    </lineage>
</organism>
<feature type="transmembrane region" description="Helical" evidence="1">
    <location>
        <begin position="334"/>
        <end position="353"/>
    </location>
</feature>
<evidence type="ECO:0000256" key="1">
    <source>
        <dbReference type="SAM" id="Phobius"/>
    </source>
</evidence>
<keyword evidence="2" id="KW-0496">Mitochondrion</keyword>
<protein>
    <submittedName>
        <fullName evidence="2">Uncharacterized protein</fullName>
    </submittedName>
</protein>
<name>A0A7D5KG97_9AGAM</name>
<dbReference type="EMBL" id="MT528241">
    <property type="protein sequence ID" value="QLD96646.1"/>
    <property type="molecule type" value="Genomic_DNA"/>
</dbReference>
<proteinExistence type="predicted"/>
<feature type="transmembrane region" description="Helical" evidence="1">
    <location>
        <begin position="394"/>
        <end position="413"/>
    </location>
</feature>
<geneLocation type="mitochondrion" evidence="2"/>
<dbReference type="GeneID" id="58116861"/>
<feature type="transmembrane region" description="Helical" evidence="1">
    <location>
        <begin position="302"/>
        <end position="322"/>
    </location>
</feature>
<dbReference type="AlphaFoldDB" id="A0A7D5KG97"/>
<feature type="transmembrane region" description="Helical" evidence="1">
    <location>
        <begin position="237"/>
        <end position="259"/>
    </location>
</feature>
<evidence type="ECO:0000313" key="2">
    <source>
        <dbReference type="EMBL" id="QLD96646.1"/>
    </source>
</evidence>
<reference evidence="2" key="1">
    <citation type="journal article" name="Front. Microbiol.">
        <title>Mitogenomes of Two Phallus Mushroom Species Reveal Gene Rearrangement, Intron Dynamics, and Basidiomycete Phylogeny.</title>
        <authorList>
            <person name="Chen C."/>
            <person name="Wang J."/>
            <person name="Li Q."/>
            <person name="Fu R."/>
            <person name="Jin X."/>
            <person name="Huang W."/>
            <person name="Lu D."/>
        </authorList>
    </citation>
    <scope>NUCLEOTIDE SEQUENCE</scope>
    <source>
        <tissue evidence="2">Fruiting body</tissue>
    </source>
</reference>